<dbReference type="PROSITE" id="PS51257">
    <property type="entry name" value="PROKAR_LIPOPROTEIN"/>
    <property type="match status" value="1"/>
</dbReference>
<keyword evidence="3" id="KW-1185">Reference proteome</keyword>
<accession>A0A023D4W2</accession>
<dbReference type="Proteomes" id="UP000019760">
    <property type="component" value="Unassembled WGS sequence"/>
</dbReference>
<evidence type="ECO:0000313" key="2">
    <source>
        <dbReference type="EMBL" id="GAJ29178.1"/>
    </source>
</evidence>
<dbReference type="InterPro" id="IPR045795">
    <property type="entry name" value="SLT_4"/>
</dbReference>
<proteinExistence type="predicted"/>
<gene>
    <name evidence="2" type="ORF">Amme_050_021</name>
</gene>
<evidence type="ECO:0000313" key="3">
    <source>
        <dbReference type="Proteomes" id="UP000019760"/>
    </source>
</evidence>
<organism evidence="2 3">
    <name type="scientific">Acidomonas methanolica NBRC 104435</name>
    <dbReference type="NCBI Taxonomy" id="1231351"/>
    <lineage>
        <taxon>Bacteria</taxon>
        <taxon>Pseudomonadati</taxon>
        <taxon>Pseudomonadota</taxon>
        <taxon>Alphaproteobacteria</taxon>
        <taxon>Acetobacterales</taxon>
        <taxon>Acetobacteraceae</taxon>
        <taxon>Acidomonas</taxon>
    </lineage>
</organism>
<sequence>MRYAAFLGLSGVLLTGCVTAPPEHPGNICSVFKEKRSWYHAAMKAQRKWAVPVSVPMAIMYQESGFHAALHTKRTYFLWIVPTGYVTSAYGYPQAKNATWRDFERRTDQSASRDDFHDALDFMSWYIVQSRHQFGIPVTDARRQYLAYHEGWGGYRARSYTQKTRLLRIADQVSVRAQLYAQQLAACREDLQDHGFWSWLF</sequence>
<comment type="caution">
    <text evidence="2">The sequence shown here is derived from an EMBL/GenBank/DDBJ whole genome shotgun (WGS) entry which is preliminary data.</text>
</comment>
<evidence type="ECO:0000259" key="1">
    <source>
        <dbReference type="Pfam" id="PF19489"/>
    </source>
</evidence>
<dbReference type="OrthoDB" id="9789144at2"/>
<name>A0A023D4W2_ACIMT</name>
<feature type="domain" description="Transglycosylase SLT" evidence="1">
    <location>
        <begin position="9"/>
        <end position="187"/>
    </location>
</feature>
<dbReference type="InterPro" id="IPR023346">
    <property type="entry name" value="Lysozyme-like_dom_sf"/>
</dbReference>
<dbReference type="AlphaFoldDB" id="A0A023D4W2"/>
<dbReference type="EMBL" id="BAND01000050">
    <property type="protein sequence ID" value="GAJ29178.1"/>
    <property type="molecule type" value="Genomic_DNA"/>
</dbReference>
<dbReference type="Pfam" id="PF19489">
    <property type="entry name" value="SLT_4"/>
    <property type="match status" value="1"/>
</dbReference>
<protein>
    <submittedName>
        <fullName evidence="2">Lipoprotein</fullName>
    </submittedName>
</protein>
<dbReference type="SUPFAM" id="SSF53955">
    <property type="entry name" value="Lysozyme-like"/>
    <property type="match status" value="1"/>
</dbReference>
<reference evidence="2 3" key="2">
    <citation type="journal article" date="2014" name="FEMS Microbiol. Lett.">
        <title>Draft genomic DNA sequence of the facultatively methylotrophic bacterium Acidomonas methanolica type strain MB58.</title>
        <authorList>
            <person name="Higashiura N."/>
            <person name="Hadano H."/>
            <person name="Hirakawa H."/>
            <person name="Matsutani M."/>
            <person name="Takabe S."/>
            <person name="Matsushita K."/>
            <person name="Azuma Y."/>
        </authorList>
    </citation>
    <scope>NUCLEOTIDE SEQUENCE [LARGE SCALE GENOMIC DNA]</scope>
    <source>
        <strain evidence="2 3">MB58</strain>
    </source>
</reference>
<keyword evidence="2" id="KW-0449">Lipoprotein</keyword>
<dbReference type="Gene3D" id="1.10.530.10">
    <property type="match status" value="1"/>
</dbReference>
<reference evidence="3" key="1">
    <citation type="journal article" date="2014" name="FEMS Microbiol. Lett.">
        <title>Draft Genomic DNA Sequence of the Facultatively Methylotrophic Bacterium Acidomonas methanolica type strain MB58.</title>
        <authorList>
            <person name="Higashiura N."/>
            <person name="Hadano H."/>
            <person name="Hirakawa H."/>
            <person name="Matsutani M."/>
            <person name="Takabe S."/>
            <person name="Matsushita K."/>
            <person name="Azuma Y."/>
        </authorList>
    </citation>
    <scope>NUCLEOTIDE SEQUENCE [LARGE SCALE GENOMIC DNA]</scope>
    <source>
        <strain evidence="3">MB58</strain>
    </source>
</reference>
<dbReference type="RefSeq" id="WP_042058709.1">
    <property type="nucleotide sequence ID" value="NZ_BAND01000050.1"/>
</dbReference>